<gene>
    <name evidence="1" type="ORF">SCF082_LOCUS42660</name>
</gene>
<evidence type="ECO:0000313" key="2">
    <source>
        <dbReference type="Proteomes" id="UP001642464"/>
    </source>
</evidence>
<proteinExistence type="predicted"/>
<name>A0ABP0QQE4_9DINO</name>
<evidence type="ECO:0000313" key="1">
    <source>
        <dbReference type="EMBL" id="CAK9090451.1"/>
    </source>
</evidence>
<sequence>MRPYNVWTTPLHPGPLLGPPERSRRTLALPVVDMPTAVSTKGRVGLALDFDLTKTPAPGYLDTRRNIGREQRAQLKDYQNMLIKQVRPCNDLDPRHWQGNGFPGHVQYVPYIGTDLLRPGEKMERDMQISTLPREHGKPLNVSQMTRSAGMLGFTRALEEKERVAHEQAIQATRDIREVAGTMQRQDDGFNYQKNQVELNQQRLDRITGVAQAMKGLRSAGLASINPRMGTIGSLQGLTGLRGVGGNDHWRTSTPWALGGDWGPEAASHN</sequence>
<comment type="caution">
    <text evidence="1">The sequence shown here is derived from an EMBL/GenBank/DDBJ whole genome shotgun (WGS) entry which is preliminary data.</text>
</comment>
<accession>A0ABP0QQE4</accession>
<organism evidence="1 2">
    <name type="scientific">Durusdinium trenchii</name>
    <dbReference type="NCBI Taxonomy" id="1381693"/>
    <lineage>
        <taxon>Eukaryota</taxon>
        <taxon>Sar</taxon>
        <taxon>Alveolata</taxon>
        <taxon>Dinophyceae</taxon>
        <taxon>Suessiales</taxon>
        <taxon>Symbiodiniaceae</taxon>
        <taxon>Durusdinium</taxon>
    </lineage>
</organism>
<reference evidence="1 2" key="1">
    <citation type="submission" date="2024-02" db="EMBL/GenBank/DDBJ databases">
        <authorList>
            <person name="Chen Y."/>
            <person name="Shah S."/>
            <person name="Dougan E. K."/>
            <person name="Thang M."/>
            <person name="Chan C."/>
        </authorList>
    </citation>
    <scope>NUCLEOTIDE SEQUENCE [LARGE SCALE GENOMIC DNA]</scope>
</reference>
<protein>
    <submittedName>
        <fullName evidence="1">Uncharacterized protein</fullName>
    </submittedName>
</protein>
<dbReference type="Proteomes" id="UP001642464">
    <property type="component" value="Unassembled WGS sequence"/>
</dbReference>
<dbReference type="EMBL" id="CAXAMM010040006">
    <property type="protein sequence ID" value="CAK9090451.1"/>
    <property type="molecule type" value="Genomic_DNA"/>
</dbReference>
<keyword evidence="2" id="KW-1185">Reference proteome</keyword>